<name>A0A0B5AXZ1_9BACL</name>
<reference evidence="1 2" key="1">
    <citation type="submission" date="2014-08" db="EMBL/GenBank/DDBJ databases">
        <title>Complete genome of a marine bacteria Jeotgalibacillus malaysiensis.</title>
        <authorList>
            <person name="Yaakop A.S."/>
            <person name="Chan K.-G."/>
            <person name="Goh K.M."/>
        </authorList>
    </citation>
    <scope>NUCLEOTIDE SEQUENCE [LARGE SCALE GENOMIC DNA]</scope>
    <source>
        <strain evidence="1 2">D5</strain>
        <plasmid evidence="2">Plasmid</plasmid>
    </source>
</reference>
<dbReference type="KEGG" id="jeo:JMA_42550"/>
<protein>
    <recommendedName>
        <fullName evidence="3">Nucleotidyltransferase</fullName>
    </recommendedName>
</protein>
<evidence type="ECO:0000313" key="1">
    <source>
        <dbReference type="EMBL" id="AJD93572.1"/>
    </source>
</evidence>
<keyword evidence="1" id="KW-0614">Plasmid</keyword>
<accession>A0A0B5AXZ1</accession>
<dbReference type="PANTHER" id="PTHR34817:SF1">
    <property type="entry name" value="NUCLEOTIDYLTRANSFERASE"/>
    <property type="match status" value="1"/>
</dbReference>
<sequence>MEKLTVEQLKTLNEFEGRPVLLVAKVGSVNYNLHDETSDQDFKVYVLPSFDDLYTGKRFVKSVVSDEVDYTVHDVRDLAHQLKKSNVNFVEVLFSTDLTVHEDSLHELVSMREEVARMNLPYFYDACFGMLYNKLKVFEKGTGSSNRFVEQYGYDTKAFMSMYRMMDFLLRYEANEFTSFAEAFCYTEEEREFMLSMKHGRYSKEEATVLVQEMREKVESKKPVYRSHAYQQETETKMESLLKKLVHEKVMK</sequence>
<organism evidence="1 2">
    <name type="scientific">Jeotgalibacillus malaysiensis</name>
    <dbReference type="NCBI Taxonomy" id="1508404"/>
    <lineage>
        <taxon>Bacteria</taxon>
        <taxon>Bacillati</taxon>
        <taxon>Bacillota</taxon>
        <taxon>Bacilli</taxon>
        <taxon>Bacillales</taxon>
        <taxon>Caryophanaceae</taxon>
        <taxon>Jeotgalibacillus</taxon>
    </lineage>
</organism>
<dbReference type="BioCyc" id="JESP1508404:G14D9-13578-MONOMER"/>
<dbReference type="PANTHER" id="PTHR34817">
    <property type="entry name" value="NUCLEOTIDYLTRANSFERASE"/>
    <property type="match status" value="1"/>
</dbReference>
<geneLocation type="plasmid" evidence="2"/>
<evidence type="ECO:0000313" key="2">
    <source>
        <dbReference type="Proteomes" id="UP000031449"/>
    </source>
</evidence>
<dbReference type="HOGENOM" id="CLU_095276_0_0_9"/>
<evidence type="ECO:0008006" key="3">
    <source>
        <dbReference type="Google" id="ProtNLM"/>
    </source>
</evidence>
<dbReference type="Pfam" id="PF10127">
    <property type="entry name" value="RlaP"/>
    <property type="match status" value="1"/>
</dbReference>
<dbReference type="AlphaFoldDB" id="A0A0B5AXZ1"/>
<keyword evidence="2" id="KW-1185">Reference proteome</keyword>
<dbReference type="Proteomes" id="UP000031449">
    <property type="component" value="Plasmid unnamed"/>
</dbReference>
<dbReference type="EMBL" id="CP009417">
    <property type="protein sequence ID" value="AJD93572.1"/>
    <property type="molecule type" value="Genomic_DNA"/>
</dbReference>
<gene>
    <name evidence="1" type="ORF">JMA_42550</name>
</gene>
<proteinExistence type="predicted"/>
<dbReference type="InterPro" id="IPR018775">
    <property type="entry name" value="RlaP"/>
</dbReference>